<keyword evidence="2" id="KW-1185">Reference proteome</keyword>
<evidence type="ECO:0008006" key="3">
    <source>
        <dbReference type="Google" id="ProtNLM"/>
    </source>
</evidence>
<evidence type="ECO:0000313" key="2">
    <source>
        <dbReference type="Proteomes" id="UP000241803"/>
    </source>
</evidence>
<accession>A0A2T3L792</accession>
<dbReference type="Proteomes" id="UP000241803">
    <property type="component" value="Unassembled WGS sequence"/>
</dbReference>
<gene>
    <name evidence="1" type="ORF">C9J47_15495</name>
</gene>
<dbReference type="NCBIfam" id="NF003818">
    <property type="entry name" value="PRK05409.1"/>
    <property type="match status" value="1"/>
</dbReference>
<sequence>MRTISPASKGIGLRSEHIDVLCQQPALEDINFLELAPENWMNMGGTKREALECVADKYPLVAHGLSLSIGDVQPLNIEFVKQVGKFLDRYNIDIYSEHLSFSRDQQGYLYELLPIPRHKENIAFLSDRINAVQDILQRPLVLENISYYHEYQGDIPESEFFSLLVENTQCELLLDINNAYVNATNHGYDALAMIKSLPSDAIRYFHIAGHLKEDDNFLLDTHGKDVSHDVIQYAKDVFDYHGARPLLLERDHFVPSLECMTEELHHIHDCVMASTPIVHR</sequence>
<dbReference type="InterPro" id="IPR007801">
    <property type="entry name" value="MbnB/TglH/ChrH"/>
</dbReference>
<dbReference type="RefSeq" id="WP_107254317.1">
    <property type="nucleotide sequence ID" value="NZ_PYOC01000005.1"/>
</dbReference>
<dbReference type="AlphaFoldDB" id="A0A2T3L792"/>
<proteinExistence type="predicted"/>
<name>A0A2T3L792_9GAMM</name>
<dbReference type="InterPro" id="IPR036237">
    <property type="entry name" value="Xyl_isomerase-like_sf"/>
</dbReference>
<reference evidence="1 2" key="1">
    <citation type="submission" date="2018-03" db="EMBL/GenBank/DDBJ databases">
        <title>Whole genome sequencing of Histamine producing bacteria.</title>
        <authorList>
            <person name="Butler K."/>
        </authorList>
    </citation>
    <scope>NUCLEOTIDE SEQUENCE [LARGE SCALE GENOMIC DNA]</scope>
    <source>
        <strain evidence="1 2">ATCC 19614</strain>
    </source>
</reference>
<dbReference type="EMBL" id="PYOC01000005">
    <property type="protein sequence ID" value="PSV46254.1"/>
    <property type="molecule type" value="Genomic_DNA"/>
</dbReference>
<dbReference type="SUPFAM" id="SSF51658">
    <property type="entry name" value="Xylose isomerase-like"/>
    <property type="match status" value="1"/>
</dbReference>
<dbReference type="Pfam" id="PF05114">
    <property type="entry name" value="MbnB_TglH_ChrH"/>
    <property type="match status" value="1"/>
</dbReference>
<evidence type="ECO:0000313" key="1">
    <source>
        <dbReference type="EMBL" id="PSV46254.1"/>
    </source>
</evidence>
<protein>
    <recommendedName>
        <fullName evidence="3">DUF692 domain-containing protein</fullName>
    </recommendedName>
</protein>
<dbReference type="Gene3D" id="3.20.20.150">
    <property type="entry name" value="Divalent-metal-dependent TIM barrel enzymes"/>
    <property type="match status" value="1"/>
</dbReference>
<organism evidence="1 2">
    <name type="scientific">Photobacterium indicum</name>
    <dbReference type="NCBI Taxonomy" id="81447"/>
    <lineage>
        <taxon>Bacteria</taxon>
        <taxon>Pseudomonadati</taxon>
        <taxon>Pseudomonadota</taxon>
        <taxon>Gammaproteobacteria</taxon>
        <taxon>Vibrionales</taxon>
        <taxon>Vibrionaceae</taxon>
        <taxon>Photobacterium</taxon>
    </lineage>
</organism>
<dbReference type="PANTHER" id="PTHR42194">
    <property type="entry name" value="UPF0276 PROTEIN HI_1600"/>
    <property type="match status" value="1"/>
</dbReference>
<dbReference type="PANTHER" id="PTHR42194:SF1">
    <property type="entry name" value="UPF0276 PROTEIN HI_1600"/>
    <property type="match status" value="1"/>
</dbReference>
<comment type="caution">
    <text evidence="1">The sequence shown here is derived from an EMBL/GenBank/DDBJ whole genome shotgun (WGS) entry which is preliminary data.</text>
</comment>